<protein>
    <submittedName>
        <fullName evidence="2">Uncharacterized protein</fullName>
    </submittedName>
</protein>
<comment type="caution">
    <text evidence="2">The sequence shown here is derived from an EMBL/GenBank/DDBJ whole genome shotgun (WGS) entry which is preliminary data.</text>
</comment>
<dbReference type="EMBL" id="JBFOLK010000014">
    <property type="protein sequence ID" value="KAL2461711.1"/>
    <property type="molecule type" value="Genomic_DNA"/>
</dbReference>
<sequence length="176" mass="20146">MDVSNRANYHCGDLYSDTNRTFAFKMFPSNGNGEANVVSEMTFGLKVDEKTIDIQCNNSVEQSLRIGSPPKKKHKRRHDEDRFNGPAFEHDRIEVRASMQDTISRSEISGSGNSLVVIHEYGDAQHIKHNLLKATAALSVYKLSNFRMRLVMYLTKVRNLNLTREKNQDYISPYIC</sequence>
<evidence type="ECO:0000313" key="3">
    <source>
        <dbReference type="Proteomes" id="UP001604336"/>
    </source>
</evidence>
<proteinExistence type="predicted"/>
<name>A0ABD1PGL8_9LAMI</name>
<evidence type="ECO:0000256" key="1">
    <source>
        <dbReference type="SAM" id="MobiDB-lite"/>
    </source>
</evidence>
<feature type="region of interest" description="Disordered" evidence="1">
    <location>
        <begin position="64"/>
        <end position="84"/>
    </location>
</feature>
<gene>
    <name evidence="2" type="ORF">Adt_45131</name>
</gene>
<dbReference type="Proteomes" id="UP001604336">
    <property type="component" value="Unassembled WGS sequence"/>
</dbReference>
<keyword evidence="3" id="KW-1185">Reference proteome</keyword>
<organism evidence="2 3">
    <name type="scientific">Abeliophyllum distichum</name>
    <dbReference type="NCBI Taxonomy" id="126358"/>
    <lineage>
        <taxon>Eukaryota</taxon>
        <taxon>Viridiplantae</taxon>
        <taxon>Streptophyta</taxon>
        <taxon>Embryophyta</taxon>
        <taxon>Tracheophyta</taxon>
        <taxon>Spermatophyta</taxon>
        <taxon>Magnoliopsida</taxon>
        <taxon>eudicotyledons</taxon>
        <taxon>Gunneridae</taxon>
        <taxon>Pentapetalae</taxon>
        <taxon>asterids</taxon>
        <taxon>lamiids</taxon>
        <taxon>Lamiales</taxon>
        <taxon>Oleaceae</taxon>
        <taxon>Forsythieae</taxon>
        <taxon>Abeliophyllum</taxon>
    </lineage>
</organism>
<dbReference type="AlphaFoldDB" id="A0ABD1PGL8"/>
<reference evidence="3" key="1">
    <citation type="submission" date="2024-07" db="EMBL/GenBank/DDBJ databases">
        <title>Two chromosome-level genome assemblies of Korean endemic species Abeliophyllum distichum and Forsythia ovata (Oleaceae).</title>
        <authorList>
            <person name="Jang H."/>
        </authorList>
    </citation>
    <scope>NUCLEOTIDE SEQUENCE [LARGE SCALE GENOMIC DNA]</scope>
</reference>
<evidence type="ECO:0000313" key="2">
    <source>
        <dbReference type="EMBL" id="KAL2461711.1"/>
    </source>
</evidence>
<accession>A0ABD1PGL8</accession>